<dbReference type="AlphaFoldDB" id="A0A4R6RJK2"/>
<dbReference type="CDD" id="cd07302">
    <property type="entry name" value="CHD"/>
    <property type="match status" value="1"/>
</dbReference>
<dbReference type="GO" id="GO:0006171">
    <property type="term" value="P:cAMP biosynthetic process"/>
    <property type="evidence" value="ECO:0007669"/>
    <property type="project" value="TreeGrafter"/>
</dbReference>
<dbReference type="Pfam" id="PF00211">
    <property type="entry name" value="Guanylate_cyc"/>
    <property type="match status" value="1"/>
</dbReference>
<protein>
    <submittedName>
        <fullName evidence="3">Adenylate cyclase</fullName>
    </submittedName>
</protein>
<keyword evidence="1" id="KW-0812">Transmembrane</keyword>
<dbReference type="EMBL" id="SNXY01000006">
    <property type="protein sequence ID" value="TDP86592.1"/>
    <property type="molecule type" value="Genomic_DNA"/>
</dbReference>
<feature type="transmembrane region" description="Helical" evidence="1">
    <location>
        <begin position="381"/>
        <end position="402"/>
    </location>
</feature>
<evidence type="ECO:0000313" key="3">
    <source>
        <dbReference type="EMBL" id="TDP86592.1"/>
    </source>
</evidence>
<dbReference type="SMART" id="SM01080">
    <property type="entry name" value="CHASE2"/>
    <property type="match status" value="1"/>
</dbReference>
<dbReference type="InterPro" id="IPR050697">
    <property type="entry name" value="Adenylyl/Guanylyl_Cyclase_3/4"/>
</dbReference>
<dbReference type="SMART" id="SM00044">
    <property type="entry name" value="CYCc"/>
    <property type="match status" value="1"/>
</dbReference>
<keyword evidence="1" id="KW-0472">Membrane</keyword>
<dbReference type="InterPro" id="IPR007890">
    <property type="entry name" value="CHASE2"/>
</dbReference>
<comment type="caution">
    <text evidence="3">The sequence shown here is derived from an EMBL/GenBank/DDBJ whole genome shotgun (WGS) entry which is preliminary data.</text>
</comment>
<reference evidence="3 4" key="1">
    <citation type="submission" date="2019-03" db="EMBL/GenBank/DDBJ databases">
        <title>Genomic Encyclopedia of Type Strains, Phase IV (KMG-IV): sequencing the most valuable type-strain genomes for metagenomic binning, comparative biology and taxonomic classification.</title>
        <authorList>
            <person name="Goeker M."/>
        </authorList>
    </citation>
    <scope>NUCLEOTIDE SEQUENCE [LARGE SCALE GENOMIC DNA]</scope>
    <source>
        <strain evidence="3 4">DSM 102969</strain>
    </source>
</reference>
<accession>A0A4R6RJK2</accession>
<evidence type="ECO:0000256" key="1">
    <source>
        <dbReference type="SAM" id="Phobius"/>
    </source>
</evidence>
<feature type="domain" description="Guanylate cyclase" evidence="2">
    <location>
        <begin position="471"/>
        <end position="603"/>
    </location>
</feature>
<feature type="transmembrane region" description="Helical" evidence="1">
    <location>
        <begin position="414"/>
        <end position="431"/>
    </location>
</feature>
<organism evidence="3 4">
    <name type="scientific">Oharaeibacter diazotrophicus</name>
    <dbReference type="NCBI Taxonomy" id="1920512"/>
    <lineage>
        <taxon>Bacteria</taxon>
        <taxon>Pseudomonadati</taxon>
        <taxon>Pseudomonadota</taxon>
        <taxon>Alphaproteobacteria</taxon>
        <taxon>Hyphomicrobiales</taxon>
        <taxon>Pleomorphomonadaceae</taxon>
        <taxon>Oharaeibacter</taxon>
    </lineage>
</organism>
<dbReference type="SUPFAM" id="SSF55073">
    <property type="entry name" value="Nucleotide cyclase"/>
    <property type="match status" value="1"/>
</dbReference>
<evidence type="ECO:0000259" key="2">
    <source>
        <dbReference type="PROSITE" id="PS50125"/>
    </source>
</evidence>
<feature type="transmembrane region" description="Helical" evidence="1">
    <location>
        <begin position="354"/>
        <end position="374"/>
    </location>
</feature>
<keyword evidence="1" id="KW-1133">Transmembrane helix</keyword>
<keyword evidence="4" id="KW-1185">Reference proteome</keyword>
<dbReference type="PANTHER" id="PTHR43081:SF1">
    <property type="entry name" value="ADENYLATE CYCLASE, TERMINAL-DIFFERENTIATION SPECIFIC"/>
    <property type="match status" value="1"/>
</dbReference>
<evidence type="ECO:0000313" key="4">
    <source>
        <dbReference type="Proteomes" id="UP000294547"/>
    </source>
</evidence>
<dbReference type="Proteomes" id="UP000294547">
    <property type="component" value="Unassembled WGS sequence"/>
</dbReference>
<dbReference type="Gene3D" id="3.30.70.1230">
    <property type="entry name" value="Nucleotide cyclase"/>
    <property type="match status" value="1"/>
</dbReference>
<dbReference type="GO" id="GO:0035556">
    <property type="term" value="P:intracellular signal transduction"/>
    <property type="evidence" value="ECO:0007669"/>
    <property type="project" value="InterPro"/>
</dbReference>
<name>A0A4R6RJK2_9HYPH</name>
<dbReference type="PANTHER" id="PTHR43081">
    <property type="entry name" value="ADENYLATE CYCLASE, TERMINAL-DIFFERENTIATION SPECIFIC-RELATED"/>
    <property type="match status" value="1"/>
</dbReference>
<dbReference type="PROSITE" id="PS50125">
    <property type="entry name" value="GUANYLATE_CYCLASE_2"/>
    <property type="match status" value="1"/>
</dbReference>
<dbReference type="InterPro" id="IPR001054">
    <property type="entry name" value="A/G_cyclase"/>
</dbReference>
<proteinExistence type="predicted"/>
<dbReference type="GO" id="GO:0004016">
    <property type="term" value="F:adenylate cyclase activity"/>
    <property type="evidence" value="ECO:0007669"/>
    <property type="project" value="UniProtKB-ARBA"/>
</dbReference>
<gene>
    <name evidence="3" type="ORF">EDD54_0471</name>
</gene>
<dbReference type="InterPro" id="IPR029787">
    <property type="entry name" value="Nucleotide_cyclase"/>
</dbReference>
<sequence length="651" mass="65180">MRLPRLPGPPWRGRAGGWRGPVAAGLLALAVGAAVVAALPGRTVVAWRESAADAVLAAAGPTADDGVVVVVAIDAASLAAVGPWPWPREITAELVEAVAAGGPRAIGVDVVFAGPDRASPARLAAILAAREGRDDLVGALAALPDPDERLAGAMAAAPTVAAFLLGGGDAGPSTPVLVSGAAPTLAPWAAAGAVTPLAVVADNAAGLGAASLEADGDGVVRRVPLLVAVGDAVAGGLAAETLRIGEGAAAFVVESDTLAIGPRRVPLGREATLRFRPSPPALRTARTVAASDVLAGRIDAARFADRLVLIGGAAPELGALRATAADPVAPSVQIQADALGTLLSGRVPHRPETAWIVEIVAAGVLAALGLALGATVGPLPAAAATIAAGTAWSGGAVAALAWWDRVVDPIGPPLAGLVAVVAAGTAAAVSTRRQAAALRRRFEQHLAPAVVARIAARPDLVKLDGERREVTALFTDVEGFTAVTDRVGPTELVRLLDGYFAGVVEIVTGHGGMIDKIVGDAVHALFNAPVDLPDHPRRAVEAARAVVAFGEAFRARPDAAAAGFGRTRVGVETGEVVIGDVGAGGKLDYTAHGAAVNTAARLEALNKELGTAICVGPTCRARLPDLSFRALGAREIRGRGTLELFTPAEGP</sequence>
<dbReference type="Pfam" id="PF05226">
    <property type="entry name" value="CHASE2"/>
    <property type="match status" value="1"/>
</dbReference>
<dbReference type="RefSeq" id="WP_166653427.1">
    <property type="nucleotide sequence ID" value="NZ_BSPM01000008.1"/>
</dbReference>